<evidence type="ECO:0000259" key="3">
    <source>
        <dbReference type="Pfam" id="PF02397"/>
    </source>
</evidence>
<dbReference type="PANTHER" id="PTHR30576">
    <property type="entry name" value="COLANIC BIOSYNTHESIS UDP-GLUCOSE LIPID CARRIER TRANSFERASE"/>
    <property type="match status" value="1"/>
</dbReference>
<comment type="similarity">
    <text evidence="1">Belongs to the bacterial sugar transferase family.</text>
</comment>
<evidence type="ECO:0000256" key="2">
    <source>
        <dbReference type="ARBA" id="ARBA00023169"/>
    </source>
</evidence>
<comment type="caution">
    <text evidence="4">The sequence shown here is derived from an EMBL/GenBank/DDBJ whole genome shotgun (WGS) entry which is preliminary data.</text>
</comment>
<keyword evidence="4" id="KW-0808">Transferase</keyword>
<gene>
    <name evidence="4" type="primary">wcaJ</name>
    <name evidence="4" type="ORF">STA1M1_26880</name>
</gene>
<accession>A0ABQ5LV24</accession>
<protein>
    <submittedName>
        <fullName evidence="4">Sugar transferase</fullName>
    </submittedName>
</protein>
<dbReference type="Pfam" id="PF02397">
    <property type="entry name" value="Bac_transf"/>
    <property type="match status" value="1"/>
</dbReference>
<dbReference type="PANTHER" id="PTHR30576:SF20">
    <property type="entry name" value="QUINOVOSAMINEPHOSPHOTRANSFERAE-RELATED"/>
    <property type="match status" value="1"/>
</dbReference>
<evidence type="ECO:0000313" key="4">
    <source>
        <dbReference type="EMBL" id="GKY88819.1"/>
    </source>
</evidence>
<sequence length="210" mass="24422">MTFSKRAFDLTLALTLGILLLPVIGGIAAVILVRDGRPVFFGHKRARAPGQNFTLWKFRTMINMRRKSDHGVSGGHKRRRITPTGRFLRKTRLDELPQLWNVIRGDISFVGPRPPDPRYVKMFPELYGEVLKSRPGITGLATLIYHKTEERLLAQCRTPQQTEEVYTRRCVPRKARLDLIYAENRTLCYDIFLMLHTVFRKLPLHLKAWR</sequence>
<dbReference type="EMBL" id="BROH01000008">
    <property type="protein sequence ID" value="GKY88819.1"/>
    <property type="molecule type" value="Genomic_DNA"/>
</dbReference>
<evidence type="ECO:0000256" key="1">
    <source>
        <dbReference type="ARBA" id="ARBA00006464"/>
    </source>
</evidence>
<dbReference type="GO" id="GO:0016740">
    <property type="term" value="F:transferase activity"/>
    <property type="evidence" value="ECO:0007669"/>
    <property type="project" value="UniProtKB-KW"/>
</dbReference>
<keyword evidence="5" id="KW-1185">Reference proteome</keyword>
<name>A0ABQ5LV24_9RHOB</name>
<evidence type="ECO:0000313" key="5">
    <source>
        <dbReference type="Proteomes" id="UP001144205"/>
    </source>
</evidence>
<dbReference type="RefSeq" id="WP_281842862.1">
    <property type="nucleotide sequence ID" value="NZ_BROH01000008.1"/>
</dbReference>
<dbReference type="InterPro" id="IPR003362">
    <property type="entry name" value="Bact_transf"/>
</dbReference>
<feature type="domain" description="Bacterial sugar transferase" evidence="3">
    <location>
        <begin position="5"/>
        <end position="199"/>
    </location>
</feature>
<organism evidence="4 5">
    <name type="scientific">Sinisalibacter aestuarii</name>
    <dbReference type="NCBI Taxonomy" id="2949426"/>
    <lineage>
        <taxon>Bacteria</taxon>
        <taxon>Pseudomonadati</taxon>
        <taxon>Pseudomonadota</taxon>
        <taxon>Alphaproteobacteria</taxon>
        <taxon>Rhodobacterales</taxon>
        <taxon>Roseobacteraceae</taxon>
        <taxon>Sinisalibacter</taxon>
    </lineage>
</organism>
<keyword evidence="2" id="KW-0270">Exopolysaccharide synthesis</keyword>
<proteinExistence type="inferred from homology"/>
<reference evidence="4" key="1">
    <citation type="journal article" date="2023" name="Int. J. Syst. Evol. Microbiol.">
        <title>Sinisalibacter aestuarii sp. nov., isolated from estuarine sediment of the Arakawa River.</title>
        <authorList>
            <person name="Arafat S.T."/>
            <person name="Hirano S."/>
            <person name="Sato A."/>
            <person name="Takeuchi K."/>
            <person name="Yasuda T."/>
            <person name="Terahara T."/>
            <person name="Hamada M."/>
            <person name="Kobayashi T."/>
        </authorList>
    </citation>
    <scope>NUCLEOTIDE SEQUENCE</scope>
    <source>
        <strain evidence="4">B-399</strain>
    </source>
</reference>
<dbReference type="Proteomes" id="UP001144205">
    <property type="component" value="Unassembled WGS sequence"/>
</dbReference>